<evidence type="ECO:0000256" key="1">
    <source>
        <dbReference type="ARBA" id="ARBA00004141"/>
    </source>
</evidence>
<dbReference type="STRING" id="796925.A0A137PFC0"/>
<evidence type="ECO:0000256" key="5">
    <source>
        <dbReference type="ARBA" id="ARBA00023136"/>
    </source>
</evidence>
<dbReference type="InterPro" id="IPR020846">
    <property type="entry name" value="MFS_dom"/>
</dbReference>
<dbReference type="GO" id="GO:0022857">
    <property type="term" value="F:transmembrane transporter activity"/>
    <property type="evidence" value="ECO:0007669"/>
    <property type="project" value="InterPro"/>
</dbReference>
<dbReference type="AlphaFoldDB" id="A0A137PFC0"/>
<evidence type="ECO:0000256" key="4">
    <source>
        <dbReference type="ARBA" id="ARBA00022989"/>
    </source>
</evidence>
<evidence type="ECO:0000256" key="3">
    <source>
        <dbReference type="ARBA" id="ARBA00022692"/>
    </source>
</evidence>
<feature type="transmembrane region" description="Helical" evidence="6">
    <location>
        <begin position="393"/>
        <end position="414"/>
    </location>
</feature>
<evidence type="ECO:0000313" key="9">
    <source>
        <dbReference type="Proteomes" id="UP000070444"/>
    </source>
</evidence>
<proteinExistence type="predicted"/>
<dbReference type="Gene3D" id="1.20.1250.20">
    <property type="entry name" value="MFS general substrate transporter like domains"/>
    <property type="match status" value="2"/>
</dbReference>
<dbReference type="PANTHER" id="PTHR43791:SF36">
    <property type="entry name" value="TRANSPORTER, PUTATIVE (AFU_ORTHOLOGUE AFUA_6G08340)-RELATED"/>
    <property type="match status" value="1"/>
</dbReference>
<feature type="transmembrane region" description="Helical" evidence="6">
    <location>
        <begin position="169"/>
        <end position="187"/>
    </location>
</feature>
<keyword evidence="2" id="KW-0813">Transport</keyword>
<feature type="transmembrane region" description="Helical" evidence="6">
    <location>
        <begin position="359"/>
        <end position="381"/>
    </location>
</feature>
<reference evidence="8 9" key="1">
    <citation type="journal article" date="2015" name="Genome Biol. Evol.">
        <title>Phylogenomic analyses indicate that early fungi evolved digesting cell walls of algal ancestors of land plants.</title>
        <authorList>
            <person name="Chang Y."/>
            <person name="Wang S."/>
            <person name="Sekimoto S."/>
            <person name="Aerts A.L."/>
            <person name="Choi C."/>
            <person name="Clum A."/>
            <person name="LaButti K.M."/>
            <person name="Lindquist E.A."/>
            <person name="Yee Ngan C."/>
            <person name="Ohm R.A."/>
            <person name="Salamov A.A."/>
            <person name="Grigoriev I.V."/>
            <person name="Spatafora J.W."/>
            <person name="Berbee M.L."/>
        </authorList>
    </citation>
    <scope>NUCLEOTIDE SEQUENCE [LARGE SCALE GENOMIC DNA]</scope>
    <source>
        <strain evidence="8 9">NRRL 28638</strain>
    </source>
</reference>
<keyword evidence="5 6" id="KW-0472">Membrane</keyword>
<feature type="transmembrane region" description="Helical" evidence="6">
    <location>
        <begin position="420"/>
        <end position="446"/>
    </location>
</feature>
<dbReference type="EMBL" id="KQ964433">
    <property type="protein sequence ID" value="KXN73694.1"/>
    <property type="molecule type" value="Genomic_DNA"/>
</dbReference>
<dbReference type="FunFam" id="1.20.1250.20:FF:000013">
    <property type="entry name" value="MFS general substrate transporter"/>
    <property type="match status" value="1"/>
</dbReference>
<feature type="transmembrane region" description="Helical" evidence="6">
    <location>
        <begin position="136"/>
        <end position="157"/>
    </location>
</feature>
<dbReference type="InterPro" id="IPR036259">
    <property type="entry name" value="MFS_trans_sf"/>
</dbReference>
<evidence type="ECO:0000256" key="2">
    <source>
        <dbReference type="ARBA" id="ARBA00022448"/>
    </source>
</evidence>
<evidence type="ECO:0000256" key="6">
    <source>
        <dbReference type="SAM" id="Phobius"/>
    </source>
</evidence>
<dbReference type="SUPFAM" id="SSF103473">
    <property type="entry name" value="MFS general substrate transporter"/>
    <property type="match status" value="1"/>
</dbReference>
<keyword evidence="3 6" id="KW-0812">Transmembrane</keyword>
<feature type="transmembrane region" description="Helical" evidence="6">
    <location>
        <begin position="77"/>
        <end position="95"/>
    </location>
</feature>
<comment type="subcellular location">
    <subcellularLocation>
        <location evidence="1">Membrane</location>
        <topology evidence="1">Multi-pass membrane protein</topology>
    </subcellularLocation>
</comment>
<feature type="transmembrane region" description="Helical" evidence="6">
    <location>
        <begin position="305"/>
        <end position="322"/>
    </location>
</feature>
<evidence type="ECO:0000259" key="7">
    <source>
        <dbReference type="PROSITE" id="PS50850"/>
    </source>
</evidence>
<gene>
    <name evidence="8" type="ORF">CONCODRAFT_3382</name>
</gene>
<feature type="transmembrane region" description="Helical" evidence="6">
    <location>
        <begin position="334"/>
        <end position="353"/>
    </location>
</feature>
<protein>
    <submittedName>
        <fullName evidence="8">MFS general substrate transporter</fullName>
    </submittedName>
</protein>
<dbReference type="PROSITE" id="PS50850">
    <property type="entry name" value="MFS"/>
    <property type="match status" value="1"/>
</dbReference>
<keyword evidence="9" id="KW-1185">Reference proteome</keyword>
<dbReference type="Pfam" id="PF07690">
    <property type="entry name" value="MFS_1"/>
    <property type="match status" value="1"/>
</dbReference>
<evidence type="ECO:0000313" key="8">
    <source>
        <dbReference type="EMBL" id="KXN73694.1"/>
    </source>
</evidence>
<feature type="transmembrane region" description="Helical" evidence="6">
    <location>
        <begin position="107"/>
        <end position="130"/>
    </location>
</feature>
<dbReference type="InterPro" id="IPR011701">
    <property type="entry name" value="MFS"/>
</dbReference>
<dbReference type="OrthoDB" id="2985014at2759"/>
<dbReference type="GO" id="GO:0016020">
    <property type="term" value="C:membrane"/>
    <property type="evidence" value="ECO:0007669"/>
    <property type="project" value="UniProtKB-SubCell"/>
</dbReference>
<feature type="transmembrane region" description="Helical" evidence="6">
    <location>
        <begin position="269"/>
        <end position="290"/>
    </location>
</feature>
<name>A0A137PFC0_CONC2</name>
<sequence>MEFNTNLKDIEVNNVEEKHHVREFDPVAVSRLTRAIDRHIIPVIFVIYMLCYLDRVNIGFARLYHLEKDLNLSLSEYAWTLSIFFAGYVLFEVPSNLIIKKATPSRWIAIILFTWGIITVCLAATTNFAGLMAGRFFLGVAEAGLFPGLVFYLSFWYTRKEQAFRLGMLHSASCVAGIIAGPLSYGIGFLDGKGGLEGWQWIFIIEGLAPTVMGIITWWVLPNTPSIVNWLSNEDKNLIVSRLEADHTDSRATKFYKSQFIEALTDYKIYFYMLMYFGFLCPVYSLAQLLPTVLSGMGFNTRDTMLLTIPPYAIAAVSNIVVAKSSDYHKERCFHLMVPLTLSALSFLSLILVKDLTSQYVANLFAVVGNASATPILLAWLNNNMVGVTKSGTASAMVICFANLGGLVAGQLFSKSEAPYFVRSNIICMCLVLMTLILSIILRFLLIRENKKLLANPPRREDREDNLDLTGFQYTL</sequence>
<feature type="transmembrane region" description="Helical" evidence="6">
    <location>
        <begin position="199"/>
        <end position="221"/>
    </location>
</feature>
<feature type="transmembrane region" description="Helical" evidence="6">
    <location>
        <begin position="40"/>
        <end position="65"/>
    </location>
</feature>
<dbReference type="FunFam" id="1.20.1250.20:FF:000057">
    <property type="entry name" value="MFS general substrate transporter"/>
    <property type="match status" value="1"/>
</dbReference>
<feature type="domain" description="Major facilitator superfamily (MFS) profile" evidence="7">
    <location>
        <begin position="40"/>
        <end position="451"/>
    </location>
</feature>
<dbReference type="Proteomes" id="UP000070444">
    <property type="component" value="Unassembled WGS sequence"/>
</dbReference>
<organism evidence="8 9">
    <name type="scientific">Conidiobolus coronatus (strain ATCC 28846 / CBS 209.66 / NRRL 28638)</name>
    <name type="common">Delacroixia coronata</name>
    <dbReference type="NCBI Taxonomy" id="796925"/>
    <lineage>
        <taxon>Eukaryota</taxon>
        <taxon>Fungi</taxon>
        <taxon>Fungi incertae sedis</taxon>
        <taxon>Zoopagomycota</taxon>
        <taxon>Entomophthoromycotina</taxon>
        <taxon>Entomophthoromycetes</taxon>
        <taxon>Entomophthorales</taxon>
        <taxon>Ancylistaceae</taxon>
        <taxon>Conidiobolus</taxon>
    </lineage>
</organism>
<dbReference type="PANTHER" id="PTHR43791">
    <property type="entry name" value="PERMEASE-RELATED"/>
    <property type="match status" value="1"/>
</dbReference>
<accession>A0A137PFC0</accession>
<keyword evidence="4 6" id="KW-1133">Transmembrane helix</keyword>